<dbReference type="EMBL" id="BK015817">
    <property type="protein sequence ID" value="DAE26397.1"/>
    <property type="molecule type" value="Genomic_DNA"/>
</dbReference>
<protein>
    <submittedName>
        <fullName evidence="1">Uncharacterized protein</fullName>
    </submittedName>
</protein>
<name>A0A8S5R5Y9_9CAUD</name>
<sequence>MTCKDCIHYTAHKHFYFDEEDFDEYFNDDNVESQCPEFKDKSEWVKLPCKVGDSVYRLEYDRYANSWQVYRTDYATKRDVIEWTLFGAALFKTREDAEKALAKVMRGEKLDEDQNKWTLFDAALLKTREAAEKALAERSRK</sequence>
<reference evidence="1" key="1">
    <citation type="journal article" date="2021" name="Proc. Natl. Acad. Sci. U.S.A.">
        <title>A Catalog of Tens of Thousands of Viruses from Human Metagenomes Reveals Hidden Associations with Chronic Diseases.</title>
        <authorList>
            <person name="Tisza M.J."/>
            <person name="Buck C.B."/>
        </authorList>
    </citation>
    <scope>NUCLEOTIDE SEQUENCE</scope>
    <source>
        <strain evidence="1">CtxbQ4</strain>
    </source>
</reference>
<accession>A0A8S5R5Y9</accession>
<evidence type="ECO:0000313" key="1">
    <source>
        <dbReference type="EMBL" id="DAE26397.1"/>
    </source>
</evidence>
<organism evidence="1">
    <name type="scientific">Myoviridae sp. ctxbQ4</name>
    <dbReference type="NCBI Taxonomy" id="2827292"/>
    <lineage>
        <taxon>Viruses</taxon>
        <taxon>Duplodnaviria</taxon>
        <taxon>Heunggongvirae</taxon>
        <taxon>Uroviricota</taxon>
        <taxon>Caudoviricetes</taxon>
    </lineage>
</organism>
<proteinExistence type="predicted"/>